<protein>
    <submittedName>
        <fullName evidence="2">Uncharacterized protein</fullName>
    </submittedName>
</protein>
<dbReference type="EMBL" id="JACMSC010000013">
    <property type="protein sequence ID" value="KAG6493016.1"/>
    <property type="molecule type" value="Genomic_DNA"/>
</dbReference>
<reference evidence="2 3" key="1">
    <citation type="submission" date="2020-08" db="EMBL/GenBank/DDBJ databases">
        <title>Plant Genome Project.</title>
        <authorList>
            <person name="Zhang R.-G."/>
        </authorList>
    </citation>
    <scope>NUCLEOTIDE SEQUENCE [LARGE SCALE GENOMIC DNA]</scope>
    <source>
        <tissue evidence="2">Rhizome</tissue>
    </source>
</reference>
<evidence type="ECO:0000256" key="1">
    <source>
        <dbReference type="SAM" id="MobiDB-lite"/>
    </source>
</evidence>
<dbReference type="Proteomes" id="UP000734854">
    <property type="component" value="Unassembled WGS sequence"/>
</dbReference>
<sequence length="217" mass="24087">MAYGGRKRTSAIPESDSAPTTSAEPVRRVGKEERRARRLGEAAGETAAECAAICCCCPCCVVKILVIVAVKLPQGLVRCALRHCKARCSRNREATERKELRASKDKPAEACPARSPAEAMYDLENVMRDNFYGGGFWRSLSRRDPEYFKLLCSCVLGLRMQGAMRRASDSGRVGRKQREEVHCSVHAEGGLAEARQGSPFLVLHGKCLPFWLIYHDR</sequence>
<feature type="region of interest" description="Disordered" evidence="1">
    <location>
        <begin position="1"/>
        <end position="34"/>
    </location>
</feature>
<gene>
    <name evidence="2" type="ORF">ZIOFF_047989</name>
</gene>
<organism evidence="2 3">
    <name type="scientific">Zingiber officinale</name>
    <name type="common">Ginger</name>
    <name type="synonym">Amomum zingiber</name>
    <dbReference type="NCBI Taxonomy" id="94328"/>
    <lineage>
        <taxon>Eukaryota</taxon>
        <taxon>Viridiplantae</taxon>
        <taxon>Streptophyta</taxon>
        <taxon>Embryophyta</taxon>
        <taxon>Tracheophyta</taxon>
        <taxon>Spermatophyta</taxon>
        <taxon>Magnoliopsida</taxon>
        <taxon>Liliopsida</taxon>
        <taxon>Zingiberales</taxon>
        <taxon>Zingiberaceae</taxon>
        <taxon>Zingiber</taxon>
    </lineage>
</organism>
<proteinExistence type="predicted"/>
<accession>A0A8J5FQ02</accession>
<evidence type="ECO:0000313" key="3">
    <source>
        <dbReference type="Proteomes" id="UP000734854"/>
    </source>
</evidence>
<keyword evidence="3" id="KW-1185">Reference proteome</keyword>
<evidence type="ECO:0000313" key="2">
    <source>
        <dbReference type="EMBL" id="KAG6493016.1"/>
    </source>
</evidence>
<feature type="compositionally biased region" description="Basic and acidic residues" evidence="1">
    <location>
        <begin position="25"/>
        <end position="34"/>
    </location>
</feature>
<name>A0A8J5FQ02_ZINOF</name>
<dbReference type="PANTHER" id="PTHR33264:SF8">
    <property type="entry name" value="EXPRESSED PROTEIN"/>
    <property type="match status" value="1"/>
</dbReference>
<comment type="caution">
    <text evidence="2">The sequence shown here is derived from an EMBL/GenBank/DDBJ whole genome shotgun (WGS) entry which is preliminary data.</text>
</comment>
<dbReference type="AlphaFoldDB" id="A0A8J5FQ02"/>
<dbReference type="PANTHER" id="PTHR33264">
    <property type="entry name" value="EXPRESSED PROTEIN"/>
    <property type="match status" value="1"/>
</dbReference>